<evidence type="ECO:0000256" key="6">
    <source>
        <dbReference type="ARBA" id="ARBA00023274"/>
    </source>
</evidence>
<dbReference type="PANTHER" id="PTHR13231">
    <property type="entry name" value="MITOCHONDRIAL RIBOSOMAL PROTEIN S31"/>
    <property type="match status" value="1"/>
</dbReference>
<feature type="compositionally biased region" description="Basic and acidic residues" evidence="9">
    <location>
        <begin position="144"/>
        <end position="172"/>
    </location>
</feature>
<evidence type="ECO:0000256" key="3">
    <source>
        <dbReference type="ARBA" id="ARBA00022946"/>
    </source>
</evidence>
<dbReference type="RefSeq" id="XP_006818205.1">
    <property type="nucleotide sequence ID" value="XM_006818142.1"/>
</dbReference>
<comment type="similarity">
    <text evidence="2">Belongs to the mitochondrion-specific ribosomal protein mS31 family.</text>
</comment>
<feature type="region of interest" description="Disordered" evidence="9">
    <location>
        <begin position="67"/>
        <end position="95"/>
    </location>
</feature>
<keyword evidence="3" id="KW-0809">Transit peptide</keyword>
<dbReference type="Proteomes" id="UP000694865">
    <property type="component" value="Unplaced"/>
</dbReference>
<protein>
    <recommendedName>
        <fullName evidence="7">Small ribosomal subunit protein mS31</fullName>
    </recommendedName>
    <alternativeName>
        <fullName evidence="8">28S ribosomal protein S31, mitochondrial</fullName>
    </alternativeName>
</protein>
<keyword evidence="5" id="KW-0496">Mitochondrion</keyword>
<accession>A0ABM0MDW4</accession>
<evidence type="ECO:0000256" key="4">
    <source>
        <dbReference type="ARBA" id="ARBA00022980"/>
    </source>
</evidence>
<feature type="region of interest" description="Disordered" evidence="9">
    <location>
        <begin position="140"/>
        <end position="172"/>
    </location>
</feature>
<dbReference type="Pfam" id="PF15433">
    <property type="entry name" value="MRP-S31"/>
    <property type="match status" value="1"/>
</dbReference>
<keyword evidence="6" id="KW-0687">Ribonucleoprotein</keyword>
<keyword evidence="4" id="KW-0689">Ribosomal protein</keyword>
<evidence type="ECO:0000256" key="2">
    <source>
        <dbReference type="ARBA" id="ARBA00011057"/>
    </source>
</evidence>
<evidence type="ECO:0000256" key="5">
    <source>
        <dbReference type="ARBA" id="ARBA00023128"/>
    </source>
</evidence>
<evidence type="ECO:0000256" key="8">
    <source>
        <dbReference type="ARBA" id="ARBA00035363"/>
    </source>
</evidence>
<evidence type="ECO:0000256" key="9">
    <source>
        <dbReference type="SAM" id="MobiDB-lite"/>
    </source>
</evidence>
<name>A0ABM0MDW4_SACKO</name>
<proteinExistence type="inferred from homology"/>
<sequence length="402" mass="46768">MFRRSLAMEKLTFYKLMTRLISRRRLYPQYIRTIQTSQVQRNDESDNDAQKKESLASLLGGMKIVKAPGKSRPSPMPERIKKTGQSIREADDDESITRKDKVSLKRMFLEAKQEINDKDELPEIVVEPALLNAAQSVAESLPGDARKTKSDLLKQLQRHEDATEAGQRGEKTQISDLMSGLKVEKQAPAKPDWESQKREFGIHEVMDLDSDDVMGRDHGNVRSHVQDNVDEETTKHPYRRQRRRTLFDRKRLNIFNPVLDKIEDQVDEKPISIWDVEAEKQLHALETSPIRNGFDEMIQWTKEGKLWRYPIDNEQGLEEEQNVGFHEHVFLDHELKTGFPKKGPVKHFMELVITGLSKNAYLTVQQKKDHIDWFRVYFKDKKAVLKEAGALLEEDNRNQIKN</sequence>
<organism evidence="10 11">
    <name type="scientific">Saccoglossus kowalevskii</name>
    <name type="common">Acorn worm</name>
    <dbReference type="NCBI Taxonomy" id="10224"/>
    <lineage>
        <taxon>Eukaryota</taxon>
        <taxon>Metazoa</taxon>
        <taxon>Hemichordata</taxon>
        <taxon>Enteropneusta</taxon>
        <taxon>Harrimaniidae</taxon>
        <taxon>Saccoglossus</taxon>
    </lineage>
</organism>
<dbReference type="InterPro" id="IPR026299">
    <property type="entry name" value="MRP-S31"/>
</dbReference>
<evidence type="ECO:0000256" key="1">
    <source>
        <dbReference type="ARBA" id="ARBA00004173"/>
    </source>
</evidence>
<dbReference type="GeneID" id="100367985"/>
<gene>
    <name evidence="11" type="primary">LOC100367985</name>
</gene>
<reference evidence="11" key="1">
    <citation type="submission" date="2025-08" db="UniProtKB">
        <authorList>
            <consortium name="RefSeq"/>
        </authorList>
    </citation>
    <scope>IDENTIFICATION</scope>
    <source>
        <tissue evidence="11">Testes</tissue>
    </source>
</reference>
<comment type="subcellular location">
    <subcellularLocation>
        <location evidence="1">Mitochondrion</location>
    </subcellularLocation>
</comment>
<evidence type="ECO:0000313" key="10">
    <source>
        <dbReference type="Proteomes" id="UP000694865"/>
    </source>
</evidence>
<keyword evidence="10" id="KW-1185">Reference proteome</keyword>
<evidence type="ECO:0000256" key="7">
    <source>
        <dbReference type="ARBA" id="ARBA00035133"/>
    </source>
</evidence>
<evidence type="ECO:0000313" key="11">
    <source>
        <dbReference type="RefSeq" id="XP_006818205.1"/>
    </source>
</evidence>
<dbReference type="PANTHER" id="PTHR13231:SF3">
    <property type="entry name" value="SMALL RIBOSOMAL SUBUNIT PROTEIN MS31"/>
    <property type="match status" value="1"/>
</dbReference>